<dbReference type="Gene3D" id="3.40.1030.10">
    <property type="entry name" value="Nucleoside phosphorylase/phosphoribosyltransferase catalytic domain"/>
    <property type="match status" value="1"/>
</dbReference>
<dbReference type="EMBL" id="JBHTJG010000001">
    <property type="protein sequence ID" value="MFD0945037.1"/>
    <property type="molecule type" value="Genomic_DNA"/>
</dbReference>
<comment type="caution">
    <text evidence="3">The sequence shown here is derived from an EMBL/GenBank/DDBJ whole genome shotgun (WGS) entry which is preliminary data.</text>
</comment>
<dbReference type="Proteomes" id="UP001596977">
    <property type="component" value="Unassembled WGS sequence"/>
</dbReference>
<evidence type="ECO:0000313" key="3">
    <source>
        <dbReference type="EMBL" id="MFD0945037.1"/>
    </source>
</evidence>
<dbReference type="RefSeq" id="WP_264942695.1">
    <property type="nucleotide sequence ID" value="NZ_JAPDRA010000001.1"/>
</dbReference>
<evidence type="ECO:0000313" key="4">
    <source>
        <dbReference type="Proteomes" id="UP001596977"/>
    </source>
</evidence>
<gene>
    <name evidence="3" type="ORF">ACFQ1E_01660</name>
</gene>
<organism evidence="3 4">
    <name type="scientific">Sphingomonas canadensis</name>
    <dbReference type="NCBI Taxonomy" id="1219257"/>
    <lineage>
        <taxon>Bacteria</taxon>
        <taxon>Pseudomonadati</taxon>
        <taxon>Pseudomonadota</taxon>
        <taxon>Alphaproteobacteria</taxon>
        <taxon>Sphingomonadales</taxon>
        <taxon>Sphingomonadaceae</taxon>
        <taxon>Sphingomonas</taxon>
    </lineage>
</organism>
<dbReference type="InterPro" id="IPR000053">
    <property type="entry name" value="Thymidine/pyrmidine_PPase"/>
</dbReference>
<protein>
    <recommendedName>
        <fullName evidence="5">Thymidine phosphorylase</fullName>
    </recommendedName>
</protein>
<dbReference type="SUPFAM" id="SSF52418">
    <property type="entry name" value="Nucleoside phosphorylase/phosphoribosyltransferase catalytic domain"/>
    <property type="match status" value="1"/>
</dbReference>
<evidence type="ECO:0000256" key="1">
    <source>
        <dbReference type="ARBA" id="ARBA00022676"/>
    </source>
</evidence>
<sequence length="380" mass="40176">MHADYVEVVDRAVHGGLPLGQIADLAIRLAASGNRLDLAQADTADIASTGGPTSLSTLLCPPMLVAIGRRVPKLGVPGRPAGGVDVLGTIPGYRTALDVVAAEQVLAMCNYVHIDAGASFAPADAALFRYRQQVGAQAVPDLAIASLLSKKIAVGVKRVGLEVRVADHGNFGSDFAEARQASRKFCDVARILGMDAVCVLTDASRPFQPFVGRGEALLAFKLVLDGEENDWLAEHLDVCTTMVSTIGGAVEVDRRAMSSAAIRNIEAQGGSERRFREYANEIARRHGRPLIAEAAGYVRYDLGKLRNAVIQAQGASAGYADDAGVILKVRAGDRVEPKEELLSVRCPEAARLTFEAALRSAIEIDATPTGSPAAMEFVHV</sequence>
<name>A0ABW3H6L5_9SPHN</name>
<evidence type="ECO:0000256" key="2">
    <source>
        <dbReference type="ARBA" id="ARBA00022679"/>
    </source>
</evidence>
<evidence type="ECO:0008006" key="5">
    <source>
        <dbReference type="Google" id="ProtNLM"/>
    </source>
</evidence>
<dbReference type="PANTHER" id="PTHR10515">
    <property type="entry name" value="THYMIDINE PHOSPHORYLASE"/>
    <property type="match status" value="1"/>
</dbReference>
<keyword evidence="2" id="KW-0808">Transferase</keyword>
<reference evidence="4" key="1">
    <citation type="journal article" date="2019" name="Int. J. Syst. Evol. Microbiol.">
        <title>The Global Catalogue of Microorganisms (GCM) 10K type strain sequencing project: providing services to taxonomists for standard genome sequencing and annotation.</title>
        <authorList>
            <consortium name="The Broad Institute Genomics Platform"/>
            <consortium name="The Broad Institute Genome Sequencing Center for Infectious Disease"/>
            <person name="Wu L."/>
            <person name="Ma J."/>
        </authorList>
    </citation>
    <scope>NUCLEOTIDE SEQUENCE [LARGE SCALE GENOMIC DNA]</scope>
    <source>
        <strain evidence="4">CCUG 62982</strain>
    </source>
</reference>
<keyword evidence="1" id="KW-0328">Glycosyltransferase</keyword>
<dbReference type="PANTHER" id="PTHR10515:SF0">
    <property type="entry name" value="THYMIDINE PHOSPHORYLASE"/>
    <property type="match status" value="1"/>
</dbReference>
<dbReference type="InterPro" id="IPR035902">
    <property type="entry name" value="Nuc_phospho_transferase"/>
</dbReference>
<keyword evidence="4" id="KW-1185">Reference proteome</keyword>
<accession>A0ABW3H6L5</accession>
<proteinExistence type="predicted"/>